<organism evidence="4 5">
    <name type="scientific">Stenomitos frigidus AS-A4</name>
    <dbReference type="NCBI Taxonomy" id="2933935"/>
    <lineage>
        <taxon>Bacteria</taxon>
        <taxon>Bacillati</taxon>
        <taxon>Cyanobacteriota</taxon>
        <taxon>Cyanophyceae</taxon>
        <taxon>Leptolyngbyales</taxon>
        <taxon>Leptolyngbyaceae</taxon>
        <taxon>Stenomitos</taxon>
    </lineage>
</organism>
<dbReference type="SUPFAM" id="SSF51261">
    <property type="entry name" value="Duplicated hybrid motif"/>
    <property type="match status" value="1"/>
</dbReference>
<dbReference type="PANTHER" id="PTHR21666:SF289">
    <property type="entry name" value="L-ALA--D-GLU ENDOPEPTIDASE"/>
    <property type="match status" value="1"/>
</dbReference>
<evidence type="ECO:0000313" key="5">
    <source>
        <dbReference type="Proteomes" id="UP001476950"/>
    </source>
</evidence>
<evidence type="ECO:0000256" key="2">
    <source>
        <dbReference type="SAM" id="MobiDB-lite"/>
    </source>
</evidence>
<dbReference type="Gene3D" id="2.70.70.10">
    <property type="entry name" value="Glucose Permease (Domain IIA)"/>
    <property type="match status" value="1"/>
</dbReference>
<reference evidence="4 5" key="1">
    <citation type="submission" date="2022-04" db="EMBL/GenBank/DDBJ databases">
        <title>Positive selection, recombination, and allopatry shape intraspecific diversity of widespread and dominant cyanobacteria.</title>
        <authorList>
            <person name="Wei J."/>
            <person name="Shu W."/>
            <person name="Hu C."/>
        </authorList>
    </citation>
    <scope>NUCLEOTIDE SEQUENCE [LARGE SCALE GENOMIC DNA]</scope>
    <source>
        <strain evidence="4 5">AS-A4</strain>
    </source>
</reference>
<dbReference type="Proteomes" id="UP001476950">
    <property type="component" value="Unassembled WGS sequence"/>
</dbReference>
<dbReference type="InterPro" id="IPR050570">
    <property type="entry name" value="Cell_wall_metabolism_enzyme"/>
</dbReference>
<keyword evidence="1" id="KW-0732">Signal</keyword>
<evidence type="ECO:0000256" key="1">
    <source>
        <dbReference type="ARBA" id="ARBA00022729"/>
    </source>
</evidence>
<proteinExistence type="predicted"/>
<evidence type="ECO:0000313" key="4">
    <source>
        <dbReference type="EMBL" id="MEP1061739.1"/>
    </source>
</evidence>
<dbReference type="InterPro" id="IPR011055">
    <property type="entry name" value="Dup_hybrid_motif"/>
</dbReference>
<dbReference type="CDD" id="cd12797">
    <property type="entry name" value="M23_peptidase"/>
    <property type="match status" value="1"/>
</dbReference>
<dbReference type="PANTHER" id="PTHR21666">
    <property type="entry name" value="PEPTIDASE-RELATED"/>
    <property type="match status" value="1"/>
</dbReference>
<sequence>MLDAIAQTLAEQTAKPVPPANVDTQAALVAPQQTTVPVLNPTVSAPESMPPVSLTQAAPIVSTKSVAVQRNSQSANTETATSRSTQPAYSSANKPLVNEAQADKVLVDKAAQNVTTAQAAESDRSQLFKQATGDQRLVLKQKLADIVAKDKALKEAKLRANLEAEAIALAQARQFAQARQMAQNAMLSPETQADLLAQINAIAARRPFRSTIATKPRLPKVPLVRIKTKALEPTKSRRSLPQVVPYTSSPNTPQYSYIPPAPPNYVSYSLNGVGGKLGGIGVVVDDSVPDFNGQNWTAAATGTRSNADLWNELSFIFPLASPAPITSRFGWRVHPIRGNRRFHSGTDIGAPMGTPVLAAASGKVALSDQLGGYGLTVILSHQDNTRETLYAHLSALMVKPGQWVEKGDVIGRVGSTGLSTGPHLHFELRQKTARGWQAIDPSVPLKAALARLVKARQAG</sequence>
<dbReference type="InterPro" id="IPR016047">
    <property type="entry name" value="M23ase_b-sheet_dom"/>
</dbReference>
<evidence type="ECO:0000259" key="3">
    <source>
        <dbReference type="Pfam" id="PF01551"/>
    </source>
</evidence>
<name>A0ABV0KU23_9CYAN</name>
<feature type="region of interest" description="Disordered" evidence="2">
    <location>
        <begin position="68"/>
        <end position="92"/>
    </location>
</feature>
<keyword evidence="5" id="KW-1185">Reference proteome</keyword>
<accession>A0ABV0KU23</accession>
<protein>
    <submittedName>
        <fullName evidence="4">Peptidoglycan DD-metalloendopeptidase family protein</fullName>
    </submittedName>
</protein>
<dbReference type="RefSeq" id="WP_190451714.1">
    <property type="nucleotide sequence ID" value="NZ_JAMPLM010000043.1"/>
</dbReference>
<comment type="caution">
    <text evidence="4">The sequence shown here is derived from an EMBL/GenBank/DDBJ whole genome shotgun (WGS) entry which is preliminary data.</text>
</comment>
<dbReference type="EMBL" id="JAMPLM010000043">
    <property type="protein sequence ID" value="MEP1061739.1"/>
    <property type="molecule type" value="Genomic_DNA"/>
</dbReference>
<gene>
    <name evidence="4" type="ORF">NDI38_25535</name>
</gene>
<feature type="domain" description="M23ase beta-sheet core" evidence="3">
    <location>
        <begin position="341"/>
        <end position="432"/>
    </location>
</feature>
<dbReference type="Pfam" id="PF01551">
    <property type="entry name" value="Peptidase_M23"/>
    <property type="match status" value="1"/>
</dbReference>